<evidence type="ECO:0000256" key="4">
    <source>
        <dbReference type="ARBA" id="ARBA00022729"/>
    </source>
</evidence>
<feature type="domain" description="Glycoside hydrolase family 29 N-terminal" evidence="11">
    <location>
        <begin position="40"/>
        <end position="377"/>
    </location>
</feature>
<dbReference type="InterPro" id="IPR000933">
    <property type="entry name" value="Glyco_hydro_29"/>
</dbReference>
<dbReference type="RefSeq" id="XP_011501393.1">
    <property type="nucleotide sequence ID" value="XM_011503091.1"/>
</dbReference>
<feature type="signal peptide" evidence="10">
    <location>
        <begin position="1"/>
        <end position="22"/>
    </location>
</feature>
<dbReference type="GeneID" id="105365032"/>
<dbReference type="SUPFAM" id="SSF51445">
    <property type="entry name" value="(Trans)glycosidases"/>
    <property type="match status" value="1"/>
</dbReference>
<dbReference type="EC" id="3.2.1.51" evidence="3"/>
<dbReference type="Pfam" id="PF16757">
    <property type="entry name" value="Fucosidase_C"/>
    <property type="match status" value="1"/>
</dbReference>
<dbReference type="InterPro" id="IPR017853">
    <property type="entry name" value="GH"/>
</dbReference>
<evidence type="ECO:0000256" key="6">
    <source>
        <dbReference type="ARBA" id="ARBA00023180"/>
    </source>
</evidence>
<organism evidence="13 14">
    <name type="scientific">Ceratosolen solmsi marchali</name>
    <dbReference type="NCBI Taxonomy" id="326594"/>
    <lineage>
        <taxon>Eukaryota</taxon>
        <taxon>Metazoa</taxon>
        <taxon>Ecdysozoa</taxon>
        <taxon>Arthropoda</taxon>
        <taxon>Hexapoda</taxon>
        <taxon>Insecta</taxon>
        <taxon>Pterygota</taxon>
        <taxon>Neoptera</taxon>
        <taxon>Endopterygota</taxon>
        <taxon>Hymenoptera</taxon>
        <taxon>Apocrita</taxon>
        <taxon>Proctotrupomorpha</taxon>
        <taxon>Chalcidoidea</taxon>
        <taxon>Agaonidae</taxon>
        <taxon>Agaoninae</taxon>
        <taxon>Ceratosolen</taxon>
    </lineage>
</organism>
<evidence type="ECO:0000259" key="11">
    <source>
        <dbReference type="Pfam" id="PF01120"/>
    </source>
</evidence>
<dbReference type="GO" id="GO:0004560">
    <property type="term" value="F:alpha-L-fucosidase activity"/>
    <property type="evidence" value="ECO:0007669"/>
    <property type="project" value="UniProtKB-EC"/>
</dbReference>
<comment type="similarity">
    <text evidence="2 10">Belongs to the glycosyl hydrolase 29 family.</text>
</comment>
<dbReference type="CTD" id="3772574"/>
<keyword evidence="6" id="KW-0325">Glycoprotein</keyword>
<evidence type="ECO:0000256" key="2">
    <source>
        <dbReference type="ARBA" id="ARBA00007951"/>
    </source>
</evidence>
<evidence type="ECO:0000256" key="8">
    <source>
        <dbReference type="ARBA" id="ARBA00074133"/>
    </source>
</evidence>
<dbReference type="InterPro" id="IPR057739">
    <property type="entry name" value="Glyco_hydro_29_N"/>
</dbReference>
<evidence type="ECO:0000256" key="5">
    <source>
        <dbReference type="ARBA" id="ARBA00022801"/>
    </source>
</evidence>
<reference evidence="14" key="1">
    <citation type="submission" date="2025-08" db="UniProtKB">
        <authorList>
            <consortium name="RefSeq"/>
        </authorList>
    </citation>
    <scope>IDENTIFICATION</scope>
</reference>
<keyword evidence="7 10" id="KW-0326">Glycosidase</keyword>
<dbReference type="GO" id="GO:0006004">
    <property type="term" value="P:fucose metabolic process"/>
    <property type="evidence" value="ECO:0007669"/>
    <property type="project" value="InterPro"/>
</dbReference>
<evidence type="ECO:0000256" key="1">
    <source>
        <dbReference type="ARBA" id="ARBA00004071"/>
    </source>
</evidence>
<dbReference type="Gene3D" id="3.20.20.80">
    <property type="entry name" value="Glycosidases"/>
    <property type="match status" value="1"/>
</dbReference>
<sequence length="475" mass="55875">MVILQSLLFLCFMGSFYNSINSYYSIFVQSSSIETNINSTNNFNTKYEPTWKSLDSRPLPTWFDDAKFGIFIHWGVFSVPSFGSEWFWINWKNGNSKYERFMKNHYKPNFTYQEFANDFTAEFFNATKWSELFEASGAKYVVITSKHHEGYTLWPSKYSFSWNSLDVGPRKDLIGELSTAIKKHTNLKFGLYHSLFEWFNPLYLQDKKNNFSTDFFVTNKIIPEMKEMIELYEPQILWSDGDWEATAEYWKSQEFLAWLYNESPVKDSVVTNDRWGINIGCKHGDFYNCQDRYNPGVLQKHKWENAMTIDRKSWGFRRNAPLEDYFSLKELIKELVITVSTGGNLLMNVGPTKDGIISPIFEERLRDMGRWLKINGKAIYESRPWILQNDTVAKDVWYTHGKTGALYATLLSWPTNNTVTLSNILKMTDKTKISLLNSNELIKWRNREKYIDIYLPSIDNKGEPAWVLEITNFHY</sequence>
<feature type="chain" id="PRO_5042319210" description="Putative alpha-L-fucosidase" evidence="10">
    <location>
        <begin position="23"/>
        <end position="475"/>
    </location>
</feature>
<evidence type="ECO:0000259" key="12">
    <source>
        <dbReference type="Pfam" id="PF16757"/>
    </source>
</evidence>
<dbReference type="Pfam" id="PF01120">
    <property type="entry name" value="Alpha_L_fucos"/>
    <property type="match status" value="1"/>
</dbReference>
<name>A0AAJ6YNN1_9HYME</name>
<comment type="function">
    <text evidence="1">Alpha-L-fucosidase is responsible for hydrolyzing the alpha-1,6-linked fucose joined to the reducing-end N-acetylglucosamine of the carbohydrate moieties of glycoproteins.</text>
</comment>
<proteinExistence type="inferred from homology"/>
<dbReference type="SMART" id="SM00812">
    <property type="entry name" value="Alpha_L_fucos"/>
    <property type="match status" value="1"/>
</dbReference>
<dbReference type="PANTHER" id="PTHR10030:SF37">
    <property type="entry name" value="ALPHA-L-FUCOSIDASE-RELATED"/>
    <property type="match status" value="1"/>
</dbReference>
<dbReference type="KEGG" id="csol:105365032"/>
<dbReference type="PIRSF" id="PIRSF001092">
    <property type="entry name" value="Alpha-L-fucosidase"/>
    <property type="match status" value="1"/>
</dbReference>
<dbReference type="AlphaFoldDB" id="A0AAJ6YNN1"/>
<dbReference type="Proteomes" id="UP000695007">
    <property type="component" value="Unplaced"/>
</dbReference>
<evidence type="ECO:0000256" key="3">
    <source>
        <dbReference type="ARBA" id="ARBA00012662"/>
    </source>
</evidence>
<evidence type="ECO:0000256" key="9">
    <source>
        <dbReference type="ARBA" id="ARBA00081661"/>
    </source>
</evidence>
<protein>
    <recommendedName>
        <fullName evidence="8">Putative alpha-L-fucosidase</fullName>
        <ecNumber evidence="3">3.2.1.51</ecNumber>
    </recommendedName>
    <alternativeName>
        <fullName evidence="9">Alpha-L-fucoside fucohydrolase</fullName>
    </alternativeName>
</protein>
<evidence type="ECO:0000313" key="14">
    <source>
        <dbReference type="RefSeq" id="XP_011501393.1"/>
    </source>
</evidence>
<dbReference type="InterPro" id="IPR013780">
    <property type="entry name" value="Glyco_hydro_b"/>
</dbReference>
<keyword evidence="5 10" id="KW-0378">Hydrolase</keyword>
<dbReference type="InterPro" id="IPR016286">
    <property type="entry name" value="FUC_metazoa-typ"/>
</dbReference>
<dbReference type="InterPro" id="IPR031919">
    <property type="entry name" value="Fucosidase_C"/>
</dbReference>
<dbReference type="PRINTS" id="PR00741">
    <property type="entry name" value="GLHYDRLASE29"/>
</dbReference>
<dbReference type="FunFam" id="3.20.20.80:FF:000027">
    <property type="entry name" value="Alpha-L-fucosidase"/>
    <property type="match status" value="1"/>
</dbReference>
<dbReference type="PANTHER" id="PTHR10030">
    <property type="entry name" value="ALPHA-L-FUCOSIDASE"/>
    <property type="match status" value="1"/>
</dbReference>
<evidence type="ECO:0000313" key="13">
    <source>
        <dbReference type="Proteomes" id="UP000695007"/>
    </source>
</evidence>
<dbReference type="GO" id="GO:0016139">
    <property type="term" value="P:glycoside catabolic process"/>
    <property type="evidence" value="ECO:0007669"/>
    <property type="project" value="TreeGrafter"/>
</dbReference>
<gene>
    <name evidence="14" type="primary">LOC105365032</name>
</gene>
<dbReference type="GO" id="GO:0005764">
    <property type="term" value="C:lysosome"/>
    <property type="evidence" value="ECO:0007669"/>
    <property type="project" value="TreeGrafter"/>
</dbReference>
<feature type="domain" description="Alpha-L-fucosidase C-terminal" evidence="12">
    <location>
        <begin position="388"/>
        <end position="471"/>
    </location>
</feature>
<keyword evidence="13" id="KW-1185">Reference proteome</keyword>
<keyword evidence="4 10" id="KW-0732">Signal</keyword>
<dbReference type="Gene3D" id="2.60.40.1180">
    <property type="entry name" value="Golgi alpha-mannosidase II"/>
    <property type="match status" value="1"/>
</dbReference>
<evidence type="ECO:0000256" key="7">
    <source>
        <dbReference type="ARBA" id="ARBA00023295"/>
    </source>
</evidence>
<accession>A0AAJ6YNN1</accession>
<evidence type="ECO:0000256" key="10">
    <source>
        <dbReference type="PIRNR" id="PIRNR001092"/>
    </source>
</evidence>